<keyword evidence="2 6" id="KW-0349">Heme</keyword>
<evidence type="ECO:0000256" key="7">
    <source>
        <dbReference type="SAM" id="SignalP"/>
    </source>
</evidence>
<evidence type="ECO:0000313" key="9">
    <source>
        <dbReference type="EMBL" id="CDF81598.1"/>
    </source>
</evidence>
<dbReference type="GO" id="GO:0005506">
    <property type="term" value="F:iron ion binding"/>
    <property type="evidence" value="ECO:0007669"/>
    <property type="project" value="InterPro"/>
</dbReference>
<evidence type="ECO:0000256" key="2">
    <source>
        <dbReference type="ARBA" id="ARBA00022617"/>
    </source>
</evidence>
<reference evidence="9 10" key="2">
    <citation type="submission" date="2014-05" db="EMBL/GenBank/DDBJ databases">
        <title>Genome sequence of the 3-chlorobenzoate degrading bacterium Pseudomonas knackmussii B13 shows multiple evidence for horizontal gene transfer.</title>
        <authorList>
            <person name="Miyazaki R."/>
            <person name="Bertelli C."/>
            <person name="Falquet L."/>
            <person name="Robinson-Rechavi M."/>
            <person name="Gharib W."/>
            <person name="Roy S."/>
            <person name="Van der Meer J.R."/>
        </authorList>
    </citation>
    <scope>NUCLEOTIDE SEQUENCE [LARGE SCALE GENOMIC DNA]</scope>
    <source>
        <strain evidence="9 10">B13</strain>
    </source>
</reference>
<feature type="signal peptide" evidence="7">
    <location>
        <begin position="1"/>
        <end position="19"/>
    </location>
</feature>
<dbReference type="eggNOG" id="COG3245">
    <property type="taxonomic scope" value="Bacteria"/>
</dbReference>
<reference evidence="9 10" key="1">
    <citation type="submission" date="2013-03" db="EMBL/GenBank/DDBJ databases">
        <authorList>
            <person name="Linke B."/>
        </authorList>
    </citation>
    <scope>NUCLEOTIDE SEQUENCE [LARGE SCALE GENOMIC DNA]</scope>
    <source>
        <strain evidence="9 10">B13</strain>
    </source>
</reference>
<gene>
    <name evidence="9" type="ORF">PKB_0219</name>
</gene>
<feature type="chain" id="PRO_5001533054" description="Cytochrome c domain-containing protein" evidence="7">
    <location>
        <begin position="20"/>
        <end position="96"/>
    </location>
</feature>
<dbReference type="HOGENOM" id="CLU_082349_4_1_6"/>
<keyword evidence="7" id="KW-0732">Signal</keyword>
<proteinExistence type="predicted"/>
<dbReference type="STRING" id="1301098.PKB_0219"/>
<protein>
    <recommendedName>
        <fullName evidence="8">Cytochrome c domain-containing protein</fullName>
    </recommendedName>
</protein>
<organism evidence="9 10">
    <name type="scientific">Pseudomonas knackmussii (strain DSM 6978 / CCUG 54928 / LMG 23759 / B13)</name>
    <dbReference type="NCBI Taxonomy" id="1301098"/>
    <lineage>
        <taxon>Bacteria</taxon>
        <taxon>Pseudomonadati</taxon>
        <taxon>Pseudomonadota</taxon>
        <taxon>Gammaproteobacteria</taxon>
        <taxon>Pseudomonadales</taxon>
        <taxon>Pseudomonadaceae</taxon>
        <taxon>Pseudomonas</taxon>
    </lineage>
</organism>
<evidence type="ECO:0000313" key="10">
    <source>
        <dbReference type="Proteomes" id="UP000025241"/>
    </source>
</evidence>
<keyword evidence="3 6" id="KW-0479">Metal-binding</keyword>
<dbReference type="Pfam" id="PF13442">
    <property type="entry name" value="Cytochrome_CBB3"/>
    <property type="match status" value="1"/>
</dbReference>
<dbReference type="PANTHER" id="PTHR40942">
    <property type="match status" value="1"/>
</dbReference>
<dbReference type="InterPro" id="IPR002323">
    <property type="entry name" value="Cyt_CIE"/>
</dbReference>
<name>A0A024HAW3_PSEKB</name>
<feature type="domain" description="Cytochrome c" evidence="8">
    <location>
        <begin position="18"/>
        <end position="96"/>
    </location>
</feature>
<evidence type="ECO:0000256" key="1">
    <source>
        <dbReference type="ARBA" id="ARBA00022448"/>
    </source>
</evidence>
<dbReference type="PANTHER" id="PTHR40942:SF2">
    <property type="entry name" value="CYTOCHROME-RELATED"/>
    <property type="match status" value="1"/>
</dbReference>
<keyword evidence="4" id="KW-0249">Electron transport</keyword>
<dbReference type="InterPro" id="IPR009056">
    <property type="entry name" value="Cyt_c-like_dom"/>
</dbReference>
<dbReference type="PROSITE" id="PS51007">
    <property type="entry name" value="CYTC"/>
    <property type="match status" value="1"/>
</dbReference>
<keyword evidence="5 6" id="KW-0408">Iron</keyword>
<dbReference type="GO" id="GO:0020037">
    <property type="term" value="F:heme binding"/>
    <property type="evidence" value="ECO:0007669"/>
    <property type="project" value="InterPro"/>
</dbReference>
<dbReference type="OrthoDB" id="9814708at2"/>
<dbReference type="AlphaFoldDB" id="A0A024HAW3"/>
<dbReference type="Gene3D" id="1.10.760.10">
    <property type="entry name" value="Cytochrome c-like domain"/>
    <property type="match status" value="1"/>
</dbReference>
<evidence type="ECO:0000259" key="8">
    <source>
        <dbReference type="PROSITE" id="PS51007"/>
    </source>
</evidence>
<evidence type="ECO:0000256" key="4">
    <source>
        <dbReference type="ARBA" id="ARBA00022982"/>
    </source>
</evidence>
<keyword evidence="10" id="KW-1185">Reference proteome</keyword>
<accession>A0A024HAW3</accession>
<evidence type="ECO:0000256" key="6">
    <source>
        <dbReference type="PROSITE-ProRule" id="PRU00433"/>
    </source>
</evidence>
<dbReference type="KEGG" id="pkc:PKB_0219"/>
<dbReference type="InterPro" id="IPR036909">
    <property type="entry name" value="Cyt_c-like_dom_sf"/>
</dbReference>
<sequence length="96" mass="10205">MKKLLFAAAVVALASSAQAAQDPEAVFNRACGACHAGQLPMAPKKGDAAAWKPRLDKGMDTLVQHVTNGFNAMPPRGLCTDCSAEDYKAIIQWMSK</sequence>
<keyword evidence="1" id="KW-0813">Transport</keyword>
<dbReference type="RefSeq" id="WP_043256799.1">
    <property type="nucleotide sequence ID" value="NZ_HG322950.1"/>
</dbReference>
<dbReference type="PATRIC" id="fig|1301098.3.peg.226"/>
<dbReference type="Proteomes" id="UP000025241">
    <property type="component" value="Chromosome I"/>
</dbReference>
<dbReference type="SUPFAM" id="SSF46626">
    <property type="entry name" value="Cytochrome c"/>
    <property type="match status" value="1"/>
</dbReference>
<evidence type="ECO:0000256" key="5">
    <source>
        <dbReference type="ARBA" id="ARBA00023004"/>
    </source>
</evidence>
<dbReference type="PRINTS" id="PR00607">
    <property type="entry name" value="CYTCHROMECIE"/>
</dbReference>
<dbReference type="EMBL" id="HG322950">
    <property type="protein sequence ID" value="CDF81598.1"/>
    <property type="molecule type" value="Genomic_DNA"/>
</dbReference>
<dbReference type="GO" id="GO:0009055">
    <property type="term" value="F:electron transfer activity"/>
    <property type="evidence" value="ECO:0007669"/>
    <property type="project" value="InterPro"/>
</dbReference>
<evidence type="ECO:0000256" key="3">
    <source>
        <dbReference type="ARBA" id="ARBA00022723"/>
    </source>
</evidence>